<keyword evidence="3" id="KW-1185">Reference proteome</keyword>
<sequence length="63" mass="7239">MQGREKSNWQTIICPSSYYPQGKGHPGGEENGTRHDDIFEKDAPQKHGVIHERRQDNHSRIAL</sequence>
<feature type="region of interest" description="Disordered" evidence="1">
    <location>
        <begin position="1"/>
        <end position="63"/>
    </location>
</feature>
<reference evidence="2 3" key="2">
    <citation type="submission" date="2020-07" db="EMBL/GenBank/DDBJ databases">
        <title>Genome assembly of wild tea tree DASZ reveals pedigree and selection history of tea varieties.</title>
        <authorList>
            <person name="Zhang W."/>
        </authorList>
    </citation>
    <scope>NUCLEOTIDE SEQUENCE [LARGE SCALE GENOMIC DNA]</scope>
    <source>
        <strain evidence="3">cv. G240</strain>
        <tissue evidence="2">Leaf</tissue>
    </source>
</reference>
<reference evidence="3" key="1">
    <citation type="journal article" date="2020" name="Nat. Commun.">
        <title>Genome assembly of wild tea tree DASZ reveals pedigree and selection history of tea varieties.</title>
        <authorList>
            <person name="Zhang W."/>
            <person name="Zhang Y."/>
            <person name="Qiu H."/>
            <person name="Guo Y."/>
            <person name="Wan H."/>
            <person name="Zhang X."/>
            <person name="Scossa F."/>
            <person name="Alseekh S."/>
            <person name="Zhang Q."/>
            <person name="Wang P."/>
            <person name="Xu L."/>
            <person name="Schmidt M.H."/>
            <person name="Jia X."/>
            <person name="Li D."/>
            <person name="Zhu A."/>
            <person name="Guo F."/>
            <person name="Chen W."/>
            <person name="Ni D."/>
            <person name="Usadel B."/>
            <person name="Fernie A.R."/>
            <person name="Wen W."/>
        </authorList>
    </citation>
    <scope>NUCLEOTIDE SEQUENCE [LARGE SCALE GENOMIC DNA]</scope>
    <source>
        <strain evidence="3">cv. G240</strain>
    </source>
</reference>
<name>A0A7J7GMJ7_CAMSI</name>
<dbReference type="AlphaFoldDB" id="A0A7J7GMJ7"/>
<proteinExistence type="predicted"/>
<protein>
    <submittedName>
        <fullName evidence="2">Uncharacterized protein</fullName>
    </submittedName>
</protein>
<dbReference type="Proteomes" id="UP000593564">
    <property type="component" value="Unassembled WGS sequence"/>
</dbReference>
<comment type="caution">
    <text evidence="2">The sequence shown here is derived from an EMBL/GenBank/DDBJ whole genome shotgun (WGS) entry which is preliminary data.</text>
</comment>
<evidence type="ECO:0000313" key="2">
    <source>
        <dbReference type="EMBL" id="KAF5940608.1"/>
    </source>
</evidence>
<organism evidence="2 3">
    <name type="scientific">Camellia sinensis</name>
    <name type="common">Tea plant</name>
    <name type="synonym">Thea sinensis</name>
    <dbReference type="NCBI Taxonomy" id="4442"/>
    <lineage>
        <taxon>Eukaryota</taxon>
        <taxon>Viridiplantae</taxon>
        <taxon>Streptophyta</taxon>
        <taxon>Embryophyta</taxon>
        <taxon>Tracheophyta</taxon>
        <taxon>Spermatophyta</taxon>
        <taxon>Magnoliopsida</taxon>
        <taxon>eudicotyledons</taxon>
        <taxon>Gunneridae</taxon>
        <taxon>Pentapetalae</taxon>
        <taxon>asterids</taxon>
        <taxon>Ericales</taxon>
        <taxon>Theaceae</taxon>
        <taxon>Camellia</taxon>
    </lineage>
</organism>
<dbReference type="EMBL" id="JACBKZ010000010">
    <property type="protein sequence ID" value="KAF5940608.1"/>
    <property type="molecule type" value="Genomic_DNA"/>
</dbReference>
<feature type="compositionally biased region" description="Basic and acidic residues" evidence="1">
    <location>
        <begin position="26"/>
        <end position="63"/>
    </location>
</feature>
<evidence type="ECO:0000313" key="3">
    <source>
        <dbReference type="Proteomes" id="UP000593564"/>
    </source>
</evidence>
<evidence type="ECO:0000256" key="1">
    <source>
        <dbReference type="SAM" id="MobiDB-lite"/>
    </source>
</evidence>
<gene>
    <name evidence="2" type="ORF">HYC85_021775</name>
</gene>
<accession>A0A7J7GMJ7</accession>